<name>A0A382QW64_9ZZZZ</name>
<sequence>MSDASWRGLGALGVLFFGYLFWTLEPVLWQQVLLALLALDSLLLALLGWRYISWFLGLFSEGTGD</sequence>
<keyword evidence="1" id="KW-1133">Transmembrane helix</keyword>
<keyword evidence="1" id="KW-0812">Transmembrane</keyword>
<dbReference type="AlphaFoldDB" id="A0A382QW64"/>
<gene>
    <name evidence="2" type="ORF">METZ01_LOCUS342014</name>
</gene>
<proteinExistence type="predicted"/>
<accession>A0A382QW64</accession>
<feature type="transmembrane region" description="Helical" evidence="1">
    <location>
        <begin position="6"/>
        <end position="24"/>
    </location>
</feature>
<evidence type="ECO:0000313" key="2">
    <source>
        <dbReference type="EMBL" id="SVC89160.1"/>
    </source>
</evidence>
<dbReference type="EMBL" id="UINC01117021">
    <property type="protein sequence ID" value="SVC89160.1"/>
    <property type="molecule type" value="Genomic_DNA"/>
</dbReference>
<reference evidence="2" key="1">
    <citation type="submission" date="2018-05" db="EMBL/GenBank/DDBJ databases">
        <authorList>
            <person name="Lanie J.A."/>
            <person name="Ng W.-L."/>
            <person name="Kazmierczak K.M."/>
            <person name="Andrzejewski T.M."/>
            <person name="Davidsen T.M."/>
            <person name="Wayne K.J."/>
            <person name="Tettelin H."/>
            <person name="Glass J.I."/>
            <person name="Rusch D."/>
            <person name="Podicherti R."/>
            <person name="Tsui H.-C.T."/>
            <person name="Winkler M.E."/>
        </authorList>
    </citation>
    <scope>NUCLEOTIDE SEQUENCE</scope>
</reference>
<feature type="transmembrane region" description="Helical" evidence="1">
    <location>
        <begin position="31"/>
        <end position="52"/>
    </location>
</feature>
<keyword evidence="1" id="KW-0472">Membrane</keyword>
<evidence type="ECO:0000256" key="1">
    <source>
        <dbReference type="SAM" id="Phobius"/>
    </source>
</evidence>
<protein>
    <submittedName>
        <fullName evidence="2">Uncharacterized protein</fullName>
    </submittedName>
</protein>
<organism evidence="2">
    <name type="scientific">marine metagenome</name>
    <dbReference type="NCBI Taxonomy" id="408172"/>
    <lineage>
        <taxon>unclassified sequences</taxon>
        <taxon>metagenomes</taxon>
        <taxon>ecological metagenomes</taxon>
    </lineage>
</organism>